<organism evidence="1 2">
    <name type="scientific">Marivirga aurantiaca</name>
    <dbReference type="NCBI Taxonomy" id="2802615"/>
    <lineage>
        <taxon>Bacteria</taxon>
        <taxon>Pseudomonadati</taxon>
        <taxon>Bacteroidota</taxon>
        <taxon>Cytophagia</taxon>
        <taxon>Cytophagales</taxon>
        <taxon>Marivirgaceae</taxon>
        <taxon>Marivirga</taxon>
    </lineage>
</organism>
<evidence type="ECO:0000313" key="1">
    <source>
        <dbReference type="EMBL" id="MBK6266115.1"/>
    </source>
</evidence>
<dbReference type="EMBL" id="JAEQBW010000006">
    <property type="protein sequence ID" value="MBK6266115.1"/>
    <property type="molecule type" value="Genomic_DNA"/>
</dbReference>
<protein>
    <submittedName>
        <fullName evidence="1">Uncharacterized protein</fullName>
    </submittedName>
</protein>
<name>A0A934X0D5_9BACT</name>
<proteinExistence type="predicted"/>
<dbReference type="Proteomes" id="UP000611723">
    <property type="component" value="Unassembled WGS sequence"/>
</dbReference>
<comment type="caution">
    <text evidence="1">The sequence shown here is derived from an EMBL/GenBank/DDBJ whole genome shotgun (WGS) entry which is preliminary data.</text>
</comment>
<keyword evidence="2" id="KW-1185">Reference proteome</keyword>
<sequence length="388" mass="42743">MVYRYTILLLFFFIPFCLVAQKRRGQPSKIHLSLFPGIGNSGVSELIRDYNLSLNLSSGVTGSVHGIELSLISSYNYQSFQGIQVSGFANISGANNILNPKEKLEETFRGFQFAGLMNKTFGDGTGWQLASFNIAESSFKGFQMALISNKARDMTGIQLAGLINSSVKGFGGIQMAPLFNYSGGQSYGMQIALFNYARSGGLINSRKTIFTDFYQIGLINFSKVNNGNQIGLINITEKNNGVPLGLINIDASHGNASFRATDMFLSNLAISTGSAFYTNLIQVGYNFSITGMPVWGLAYGLEKEWKNTDKNKLISLSLSLWQQKEKDEKLLEGPRILRTELIYGFKITKFRFLEIGAAFGYQLNESTALEPTLLPIGKVLPGFIMGIR</sequence>
<evidence type="ECO:0000313" key="2">
    <source>
        <dbReference type="Proteomes" id="UP000611723"/>
    </source>
</evidence>
<reference evidence="1" key="1">
    <citation type="submission" date="2021-01" db="EMBL/GenBank/DDBJ databases">
        <title>Marivirga aurantiaca sp. nov., isolated from intertidal surface sediments.</title>
        <authorList>
            <person name="Zhang M."/>
        </authorList>
    </citation>
    <scope>NUCLEOTIDE SEQUENCE</scope>
    <source>
        <strain evidence="1">S37H4</strain>
    </source>
</reference>
<dbReference type="AlphaFoldDB" id="A0A934X0D5"/>
<gene>
    <name evidence="1" type="ORF">JKA74_13810</name>
</gene>
<accession>A0A934X0D5</accession>